<feature type="chain" id="PRO_5012827472" description="Aminopeptidase" evidence="4">
    <location>
        <begin position="23"/>
        <end position="435"/>
    </location>
</feature>
<dbReference type="InterPro" id="IPR008761">
    <property type="entry name" value="Peptidase_S37"/>
</dbReference>
<dbReference type="AlphaFoldDB" id="A0A226I3W7"/>
<dbReference type="GO" id="GO:0008239">
    <property type="term" value="F:dipeptidyl-peptidase activity"/>
    <property type="evidence" value="ECO:0007669"/>
    <property type="project" value="TreeGrafter"/>
</dbReference>
<dbReference type="Gene3D" id="3.40.50.1820">
    <property type="entry name" value="alpha/beta hydrolase"/>
    <property type="match status" value="2"/>
</dbReference>
<evidence type="ECO:0000313" key="6">
    <source>
        <dbReference type="Proteomes" id="UP000198336"/>
    </source>
</evidence>
<sequence length="435" mass="50028">MKKLKHILAVLTVSLTFWTSFAQTETAAQTGLENKLKELFPDAAITKTKNLDGFSESYQLVLNEPLDHNNPKKGTFKHYVYLSHLDFKSPMVIETEGYAARYKKTELSSLLHTNQVIVEYRFYGNSRPNPIQWKYLTNDQAIEDYHSIVTKLKQLYTGKWISTGISKGGETTLIYKSKYPNDIDVAVPYVAPLINTQEDPRIEQHLATVGTAECRKKIIDFQRTLLQNRAALLKEIKAYADQEKMTFTEVSFDEALEYGVLEFPFSFWQWGGKCEDIPDNTASSKALFDYMNKIVGIGYYNDKNYYDLLPSYYQHMSELGYYGFDFTPVKDLLTTVKSTSNNRFAPKDVQITYNPKYIKKVRDYVENKGSKILYIYGGYDTWESCSPTPNSNLDALKMVLAGGSHATRIKNFSEQDQDKIMNTLTRWLTEQPNLN</sequence>
<dbReference type="EMBL" id="MUHA01000010">
    <property type="protein sequence ID" value="OXB00442.1"/>
    <property type="molecule type" value="Genomic_DNA"/>
</dbReference>
<name>A0A226I3W7_9FLAO</name>
<dbReference type="GO" id="GO:0006508">
    <property type="term" value="P:proteolysis"/>
    <property type="evidence" value="ECO:0007669"/>
    <property type="project" value="UniProtKB-KW"/>
</dbReference>
<keyword evidence="3" id="KW-0378">Hydrolase</keyword>
<dbReference type="ESTHER" id="9flao-a0a226i3w7">
    <property type="family name" value="Peptidase_S37"/>
</dbReference>
<evidence type="ECO:0000256" key="2">
    <source>
        <dbReference type="ARBA" id="ARBA00022729"/>
    </source>
</evidence>
<dbReference type="InterPro" id="IPR029058">
    <property type="entry name" value="AB_hydrolase_fold"/>
</dbReference>
<evidence type="ECO:0000313" key="5">
    <source>
        <dbReference type="EMBL" id="OXB00442.1"/>
    </source>
</evidence>
<dbReference type="SUPFAM" id="SSF53474">
    <property type="entry name" value="alpha/beta-Hydrolases"/>
    <property type="match status" value="1"/>
</dbReference>
<keyword evidence="6" id="KW-1185">Reference proteome</keyword>
<protein>
    <recommendedName>
        <fullName evidence="7">Aminopeptidase</fullName>
    </recommendedName>
</protein>
<dbReference type="Pfam" id="PF05576">
    <property type="entry name" value="Peptidase_S37"/>
    <property type="match status" value="1"/>
</dbReference>
<dbReference type="PANTHER" id="PTHR11010:SF38">
    <property type="entry name" value="LYSOSOMAL PRO-X CARBOXYPEPTIDASE"/>
    <property type="match status" value="1"/>
</dbReference>
<evidence type="ECO:0000256" key="1">
    <source>
        <dbReference type="ARBA" id="ARBA00022670"/>
    </source>
</evidence>
<gene>
    <name evidence="5" type="ORF">B0A75_09020</name>
</gene>
<evidence type="ECO:0000256" key="3">
    <source>
        <dbReference type="ARBA" id="ARBA00022801"/>
    </source>
</evidence>
<organism evidence="5 6">
    <name type="scientific">Flavobacterium oncorhynchi</name>
    <dbReference type="NCBI Taxonomy" id="728056"/>
    <lineage>
        <taxon>Bacteria</taxon>
        <taxon>Pseudomonadati</taxon>
        <taxon>Bacteroidota</taxon>
        <taxon>Flavobacteriia</taxon>
        <taxon>Flavobacteriales</taxon>
        <taxon>Flavobacteriaceae</taxon>
        <taxon>Flavobacterium</taxon>
    </lineage>
</organism>
<comment type="caution">
    <text evidence="5">The sequence shown here is derived from an EMBL/GenBank/DDBJ whole genome shotgun (WGS) entry which is preliminary data.</text>
</comment>
<reference evidence="5 6" key="1">
    <citation type="submission" date="2016-11" db="EMBL/GenBank/DDBJ databases">
        <title>Whole genomes of Flavobacteriaceae.</title>
        <authorList>
            <person name="Stine C."/>
            <person name="Li C."/>
            <person name="Tadesse D."/>
        </authorList>
    </citation>
    <scope>NUCLEOTIDE SEQUENCE [LARGE SCALE GENOMIC DNA]</scope>
    <source>
        <strain evidence="5 6">CCUG 59446</strain>
    </source>
</reference>
<proteinExistence type="predicted"/>
<evidence type="ECO:0008006" key="7">
    <source>
        <dbReference type="Google" id="ProtNLM"/>
    </source>
</evidence>
<accession>A0A226I3W7</accession>
<feature type="signal peptide" evidence="4">
    <location>
        <begin position="1"/>
        <end position="22"/>
    </location>
</feature>
<keyword evidence="2 4" id="KW-0732">Signal</keyword>
<dbReference type="Proteomes" id="UP000198336">
    <property type="component" value="Unassembled WGS sequence"/>
</dbReference>
<dbReference type="RefSeq" id="WP_089053958.1">
    <property type="nucleotide sequence ID" value="NZ_MUHA01000010.1"/>
</dbReference>
<evidence type="ECO:0000256" key="4">
    <source>
        <dbReference type="SAM" id="SignalP"/>
    </source>
</evidence>
<dbReference type="PANTHER" id="PTHR11010">
    <property type="entry name" value="PROTEASE S28 PRO-X CARBOXYPEPTIDASE-RELATED"/>
    <property type="match status" value="1"/>
</dbReference>
<keyword evidence="1" id="KW-0645">Protease</keyword>